<keyword evidence="4" id="KW-1185">Reference proteome</keyword>
<evidence type="ECO:0000259" key="2">
    <source>
        <dbReference type="Pfam" id="PF07969"/>
    </source>
</evidence>
<comment type="caution">
    <text evidence="3">The sequence shown here is derived from an EMBL/GenBank/DDBJ whole genome shotgun (WGS) entry which is preliminary data.</text>
</comment>
<name>A0ABT2PL30_9BURK</name>
<dbReference type="InterPro" id="IPR033932">
    <property type="entry name" value="YtcJ-like"/>
</dbReference>
<organism evidence="3 4">
    <name type="scientific">Acidovorax bellezanensis</name>
    <dbReference type="NCBI Taxonomy" id="2976702"/>
    <lineage>
        <taxon>Bacteria</taxon>
        <taxon>Pseudomonadati</taxon>
        <taxon>Pseudomonadota</taxon>
        <taxon>Betaproteobacteria</taxon>
        <taxon>Burkholderiales</taxon>
        <taxon>Comamonadaceae</taxon>
        <taxon>Acidovorax</taxon>
    </lineage>
</organism>
<reference evidence="3 4" key="1">
    <citation type="submission" date="2022-09" db="EMBL/GenBank/DDBJ databases">
        <title>Draft genome of isolate Be4.</title>
        <authorList>
            <person name="Sanchez-Castro I."/>
            <person name="Martinez-Rodriguez P."/>
            <person name="Descostes M."/>
            <person name="Merroun M."/>
        </authorList>
    </citation>
    <scope>NUCLEOTIDE SEQUENCE [LARGE SCALE GENOMIC DNA]</scope>
    <source>
        <strain evidence="3 4">Be4</strain>
    </source>
</reference>
<dbReference type="Gene3D" id="3.20.20.140">
    <property type="entry name" value="Metal-dependent hydrolases"/>
    <property type="match status" value="1"/>
</dbReference>
<dbReference type="RefSeq" id="WP_261500381.1">
    <property type="nucleotide sequence ID" value="NZ_JAODYH010000004.1"/>
</dbReference>
<dbReference type="Proteomes" id="UP001525968">
    <property type="component" value="Unassembled WGS sequence"/>
</dbReference>
<dbReference type="EMBL" id="JAODYH010000004">
    <property type="protein sequence ID" value="MCT9811182.1"/>
    <property type="molecule type" value="Genomic_DNA"/>
</dbReference>
<feature type="domain" description="Amidohydrolase 3" evidence="2">
    <location>
        <begin position="89"/>
        <end position="572"/>
    </location>
</feature>
<evidence type="ECO:0000256" key="1">
    <source>
        <dbReference type="SAM" id="SignalP"/>
    </source>
</evidence>
<dbReference type="CDD" id="cd01300">
    <property type="entry name" value="YtcJ_like"/>
    <property type="match status" value="1"/>
</dbReference>
<dbReference type="Gene3D" id="3.10.310.70">
    <property type="match status" value="1"/>
</dbReference>
<feature type="signal peptide" evidence="1">
    <location>
        <begin position="1"/>
        <end position="33"/>
    </location>
</feature>
<dbReference type="SUPFAM" id="SSF51556">
    <property type="entry name" value="Metallo-dependent hydrolases"/>
    <property type="match status" value="1"/>
</dbReference>
<dbReference type="InterPro" id="IPR011059">
    <property type="entry name" value="Metal-dep_hydrolase_composite"/>
</dbReference>
<gene>
    <name evidence="3" type="ORF">N0K08_11095</name>
</gene>
<dbReference type="SUPFAM" id="SSF51338">
    <property type="entry name" value="Composite domain of metallo-dependent hydrolases"/>
    <property type="match status" value="1"/>
</dbReference>
<feature type="chain" id="PRO_5047056865" evidence="1">
    <location>
        <begin position="34"/>
        <end position="576"/>
    </location>
</feature>
<dbReference type="PANTHER" id="PTHR22642:SF2">
    <property type="entry name" value="PROTEIN LONG AFTER FAR-RED 3"/>
    <property type="match status" value="1"/>
</dbReference>
<protein>
    <submittedName>
        <fullName evidence="3">Amidohydrolase</fullName>
    </submittedName>
</protein>
<dbReference type="InterPro" id="IPR032466">
    <property type="entry name" value="Metal_Hydrolase"/>
</dbReference>
<dbReference type="PANTHER" id="PTHR22642">
    <property type="entry name" value="IMIDAZOLONEPROPIONASE"/>
    <property type="match status" value="1"/>
</dbReference>
<dbReference type="Pfam" id="PF07969">
    <property type="entry name" value="Amidohydro_3"/>
    <property type="match status" value="1"/>
</dbReference>
<dbReference type="InterPro" id="IPR013108">
    <property type="entry name" value="Amidohydro_3"/>
</dbReference>
<accession>A0ABT2PL30</accession>
<proteinExistence type="predicted"/>
<evidence type="ECO:0000313" key="4">
    <source>
        <dbReference type="Proteomes" id="UP001525968"/>
    </source>
</evidence>
<sequence>MHPDNSLVEQPRAPRRGPWALTLLAALALSACAGRQAPPVEAQLVYTNGNVLTVDKNNTAVQAVAVRDGKILAVGPSNAVAAYVGANTKVVDLQGKTMIPGIYDAHSHFAVARNTGTFVADLNSPPIGTVRNIDDLLGLLKIQQGKVGPKEWVSGSGYDDTLLAEKRHPTRADLDKISTTQPIYLTHVSGHLAVANSAALALAGITASTPNPTGGVIRKNAQGEPDGVLEETALTMVAKFRPALTDAQQREGIRLAGQWYAAHGVTTANHGAATTPVVLNMLEDAVKNGQLSIRVMTWSGFDSMEAVDKVKLTTGKIKVGGVKEFSDGSIQGYTGYLAEHYHSPFHGDAHYRGFPRFTREELADRVLKVHQSGRQMMIHANGDAAIDDVLYAYRKAQEASPRKDARQVLIHSQMMREDQLDEVKRLEAIPSFFVLHTYYWGDRHRDIFIGTDRASRISPARSAQARRLPYTIHTDAPVVPMDPMRLIWSAVNRVTTSGVVLGADQRIAVADALRATTLNAAYQNFEDKERGSIEVGKYADMVILSDNIAQVDPMAIKDIQVLETIVEGQSVYRAAR</sequence>
<evidence type="ECO:0000313" key="3">
    <source>
        <dbReference type="EMBL" id="MCT9811182.1"/>
    </source>
</evidence>
<dbReference type="Gene3D" id="2.30.40.10">
    <property type="entry name" value="Urease, subunit C, domain 1"/>
    <property type="match status" value="1"/>
</dbReference>
<keyword evidence="1" id="KW-0732">Signal</keyword>